<dbReference type="OrthoDB" id="552049at2759"/>
<dbReference type="CDD" id="cd06257">
    <property type="entry name" value="DnaJ"/>
    <property type="match status" value="1"/>
</dbReference>
<dbReference type="RefSeq" id="XP_034010138.1">
    <property type="nucleotide sequence ID" value="XM_034157640.1"/>
</dbReference>
<dbReference type="PANTHER" id="PTHR45006">
    <property type="entry name" value="DNAJ-LIKE PROTEIN 1"/>
    <property type="match status" value="1"/>
</dbReference>
<dbReference type="GeneID" id="54783385"/>
<protein>
    <recommendedName>
        <fullName evidence="4">J domain-containing protein</fullName>
    </recommendedName>
</protein>
<dbReference type="OMA" id="DMKIESF"/>
<dbReference type="EMBL" id="SWFT01000149">
    <property type="protein sequence ID" value="KAA8897881.1"/>
    <property type="molecule type" value="Genomic_DNA"/>
</dbReference>
<dbReference type="InterPro" id="IPR052814">
    <property type="entry name" value="Peroxisomal_DnaJ"/>
</dbReference>
<reference evidence="5 6" key="1">
    <citation type="submission" date="2019-07" db="EMBL/GenBank/DDBJ databases">
        <title>Genome assembly of two rare yeast pathogens: Diutina rugosa and Trichomonascus ciferrii.</title>
        <authorList>
            <person name="Mixao V."/>
            <person name="Saus E."/>
            <person name="Hansen A."/>
            <person name="Lass-Flor C."/>
            <person name="Gabaldon T."/>
        </authorList>
    </citation>
    <scope>NUCLEOTIDE SEQUENCE [LARGE SCALE GENOMIC DNA]</scope>
    <source>
        <strain evidence="5 6">CBS 613</strain>
    </source>
</reference>
<feature type="coiled-coil region" evidence="2">
    <location>
        <begin position="287"/>
        <end position="320"/>
    </location>
</feature>
<dbReference type="InterPro" id="IPR026894">
    <property type="entry name" value="DnaJ_X"/>
</dbReference>
<dbReference type="PROSITE" id="PS50076">
    <property type="entry name" value="DNAJ_2"/>
    <property type="match status" value="1"/>
</dbReference>
<evidence type="ECO:0000313" key="5">
    <source>
        <dbReference type="EMBL" id="KAA8897881.1"/>
    </source>
</evidence>
<dbReference type="InterPro" id="IPR001623">
    <property type="entry name" value="DnaJ_domain"/>
</dbReference>
<keyword evidence="6" id="KW-1185">Reference proteome</keyword>
<keyword evidence="2" id="KW-0175">Coiled coil</keyword>
<dbReference type="Pfam" id="PF14308">
    <property type="entry name" value="DnaJ-X"/>
    <property type="match status" value="1"/>
</dbReference>
<proteinExistence type="predicted"/>
<evidence type="ECO:0000313" key="6">
    <source>
        <dbReference type="Proteomes" id="UP000449547"/>
    </source>
</evidence>
<dbReference type="FunFam" id="1.10.287.110:FF:000028">
    <property type="entry name" value="DnaJ domain protein"/>
    <property type="match status" value="1"/>
</dbReference>
<dbReference type="SMART" id="SM00271">
    <property type="entry name" value="DnaJ"/>
    <property type="match status" value="1"/>
</dbReference>
<keyword evidence="1" id="KW-0143">Chaperone</keyword>
<dbReference type="GO" id="GO:0016558">
    <property type="term" value="P:protein import into peroxisome matrix"/>
    <property type="evidence" value="ECO:0007669"/>
    <property type="project" value="TreeGrafter"/>
</dbReference>
<evidence type="ECO:0000256" key="2">
    <source>
        <dbReference type="SAM" id="Coils"/>
    </source>
</evidence>
<dbReference type="Pfam" id="PF00226">
    <property type="entry name" value="DnaJ"/>
    <property type="match status" value="1"/>
</dbReference>
<organism evidence="5 6">
    <name type="scientific">Diutina rugosa</name>
    <name type="common">Yeast</name>
    <name type="synonym">Candida rugosa</name>
    <dbReference type="NCBI Taxonomy" id="5481"/>
    <lineage>
        <taxon>Eukaryota</taxon>
        <taxon>Fungi</taxon>
        <taxon>Dikarya</taxon>
        <taxon>Ascomycota</taxon>
        <taxon>Saccharomycotina</taxon>
        <taxon>Pichiomycetes</taxon>
        <taxon>Debaryomycetaceae</taxon>
        <taxon>Diutina</taxon>
    </lineage>
</organism>
<dbReference type="PROSITE" id="PS00636">
    <property type="entry name" value="DNAJ_1"/>
    <property type="match status" value="1"/>
</dbReference>
<dbReference type="AlphaFoldDB" id="A0A642UF29"/>
<accession>A0A642UF29</accession>
<gene>
    <name evidence="5" type="ORF">DIURU_004734</name>
</gene>
<dbReference type="VEuPathDB" id="FungiDB:DIURU_004734"/>
<evidence type="ECO:0000256" key="3">
    <source>
        <dbReference type="SAM" id="MobiDB-lite"/>
    </source>
</evidence>
<dbReference type="Gene3D" id="1.10.287.110">
    <property type="entry name" value="DnaJ domain"/>
    <property type="match status" value="1"/>
</dbReference>
<feature type="region of interest" description="Disordered" evidence="3">
    <location>
        <begin position="144"/>
        <end position="174"/>
    </location>
</feature>
<dbReference type="PRINTS" id="PR00625">
    <property type="entry name" value="JDOMAIN"/>
</dbReference>
<evidence type="ECO:0000259" key="4">
    <source>
        <dbReference type="PROSITE" id="PS50076"/>
    </source>
</evidence>
<dbReference type="SUPFAM" id="SSF46565">
    <property type="entry name" value="Chaperone J-domain"/>
    <property type="match status" value="1"/>
</dbReference>
<evidence type="ECO:0000256" key="1">
    <source>
        <dbReference type="ARBA" id="ARBA00023186"/>
    </source>
</evidence>
<dbReference type="InterPro" id="IPR036869">
    <property type="entry name" value="J_dom_sf"/>
</dbReference>
<dbReference type="PANTHER" id="PTHR45006:SF1">
    <property type="entry name" value="DNAJ-LIKE PROTEIN 1"/>
    <property type="match status" value="1"/>
</dbReference>
<dbReference type="InterPro" id="IPR018253">
    <property type="entry name" value="DnaJ_domain_CS"/>
</dbReference>
<sequence>MVKDTKYYDLLGVEVTATDVELKKAYRKQAIRLHPDKNPNDPHASEKFQELGEAYNVLKDPQQRKLYDELGEDGMKETAQAGQADIDPAEMFTAIFGGDSFKSWIGELSMFKDMSKTADIMEESEEPGQAADGADGTHVQVHGHDNKVGSKIGHSGTLTSEEINKKKKQKISKEQREKMYALHEEMRKEKQKRVETLAAELDQRLTKYLDAQKAGGPAVTEYVQKLDLELQEMKEESFGLQFLHLIGYVYTNKAHDNIHSMKTFGVSKLYSSVKTKTNTVKNGLSILKTALNAQAALEEMVKEQEQIELAQQQGIELSDEVRYHQMEMERNIMGKFLATAWASSKFEVTDVLNKVCDVVLQNKHLSRKERLAKANALLWLGKHLSKVQRTPEEEEEARIFEEMVADATAKKQKRSKKFSAADLSQFVDEEAKAEGV</sequence>
<comment type="caution">
    <text evidence="5">The sequence shown here is derived from an EMBL/GenBank/DDBJ whole genome shotgun (WGS) entry which is preliminary data.</text>
</comment>
<dbReference type="Proteomes" id="UP000449547">
    <property type="component" value="Unassembled WGS sequence"/>
</dbReference>
<dbReference type="GO" id="GO:0005829">
    <property type="term" value="C:cytosol"/>
    <property type="evidence" value="ECO:0007669"/>
    <property type="project" value="TreeGrafter"/>
</dbReference>
<feature type="domain" description="J" evidence="4">
    <location>
        <begin position="6"/>
        <end position="71"/>
    </location>
</feature>
<name>A0A642UF29_DIURU</name>